<dbReference type="OrthoDB" id="9987187at2759"/>
<dbReference type="EMBL" id="CAJNYU010002713">
    <property type="protein sequence ID" value="CAF3595063.1"/>
    <property type="molecule type" value="Genomic_DNA"/>
</dbReference>
<feature type="domain" description="Chitin-binding type-2" evidence="7">
    <location>
        <begin position="17"/>
        <end position="72"/>
    </location>
</feature>
<dbReference type="Pfam" id="PF01607">
    <property type="entry name" value="CBM_14"/>
    <property type="match status" value="3"/>
</dbReference>
<evidence type="ECO:0000256" key="3">
    <source>
        <dbReference type="ARBA" id="ARBA00022737"/>
    </source>
</evidence>
<dbReference type="InterPro" id="IPR036508">
    <property type="entry name" value="Chitin-bd_dom_sf"/>
</dbReference>
<feature type="region of interest" description="Disordered" evidence="6">
    <location>
        <begin position="81"/>
        <end position="109"/>
    </location>
</feature>
<dbReference type="GO" id="GO:0005576">
    <property type="term" value="C:extracellular region"/>
    <property type="evidence" value="ECO:0007669"/>
    <property type="project" value="InterPro"/>
</dbReference>
<reference evidence="11" key="1">
    <citation type="submission" date="2021-02" db="EMBL/GenBank/DDBJ databases">
        <authorList>
            <person name="Nowell W R."/>
        </authorList>
    </citation>
    <scope>NUCLEOTIDE SEQUENCE</scope>
</reference>
<gene>
    <name evidence="10" type="ORF">FME351_LOCUS21654</name>
    <name evidence="9" type="ORF">LUA448_LOCUS17497</name>
    <name evidence="8" type="ORF">TIS948_LOCUS4973</name>
    <name evidence="11" type="ORF">UJA718_LOCUS32953</name>
</gene>
<evidence type="ECO:0000256" key="4">
    <source>
        <dbReference type="ARBA" id="ARBA00023157"/>
    </source>
</evidence>
<feature type="domain" description="Chitin-binding type-2" evidence="7">
    <location>
        <begin position="116"/>
        <end position="172"/>
    </location>
</feature>
<evidence type="ECO:0000313" key="10">
    <source>
        <dbReference type="EMBL" id="CAF3595063.1"/>
    </source>
</evidence>
<dbReference type="SUPFAM" id="SSF57625">
    <property type="entry name" value="Invertebrate chitin-binding proteins"/>
    <property type="match status" value="3"/>
</dbReference>
<keyword evidence="5" id="KW-0325">Glycoprotein</keyword>
<dbReference type="EMBL" id="CAJNYD010002196">
    <property type="protein sequence ID" value="CAF3400088.1"/>
    <property type="molecule type" value="Genomic_DNA"/>
</dbReference>
<dbReference type="GO" id="GO:0008061">
    <property type="term" value="F:chitin binding"/>
    <property type="evidence" value="ECO:0007669"/>
    <property type="project" value="UniProtKB-KW"/>
</dbReference>
<evidence type="ECO:0000256" key="6">
    <source>
        <dbReference type="SAM" id="MobiDB-lite"/>
    </source>
</evidence>
<evidence type="ECO:0000313" key="12">
    <source>
        <dbReference type="Proteomes" id="UP000663873"/>
    </source>
</evidence>
<dbReference type="PANTHER" id="PTHR23301">
    <property type="entry name" value="CHITIN BINDING PERITROPHIN-A"/>
    <property type="match status" value="1"/>
</dbReference>
<dbReference type="Proteomes" id="UP000663869">
    <property type="component" value="Unassembled WGS sequence"/>
</dbReference>
<name>A0A821EL41_9BILA</name>
<evidence type="ECO:0000313" key="11">
    <source>
        <dbReference type="EMBL" id="CAF4637884.1"/>
    </source>
</evidence>
<proteinExistence type="predicted"/>
<dbReference type="Gene3D" id="2.170.140.10">
    <property type="entry name" value="Chitin binding domain"/>
    <property type="match status" value="3"/>
</dbReference>
<dbReference type="Proteomes" id="UP000663825">
    <property type="component" value="Unassembled WGS sequence"/>
</dbReference>
<organism evidence="11 12">
    <name type="scientific">Rotaria socialis</name>
    <dbReference type="NCBI Taxonomy" id="392032"/>
    <lineage>
        <taxon>Eukaryota</taxon>
        <taxon>Metazoa</taxon>
        <taxon>Spiralia</taxon>
        <taxon>Gnathifera</taxon>
        <taxon>Rotifera</taxon>
        <taxon>Eurotatoria</taxon>
        <taxon>Bdelloidea</taxon>
        <taxon>Philodinida</taxon>
        <taxon>Philodinidae</taxon>
        <taxon>Rotaria</taxon>
    </lineage>
</organism>
<evidence type="ECO:0000256" key="2">
    <source>
        <dbReference type="ARBA" id="ARBA00022729"/>
    </source>
</evidence>
<keyword evidence="4" id="KW-1015">Disulfide bond</keyword>
<dbReference type="Proteomes" id="UP000663873">
    <property type="component" value="Unassembled WGS sequence"/>
</dbReference>
<keyword evidence="1" id="KW-0147">Chitin-binding</keyword>
<sequence>MNAFFLLIISQTNSYSSVPCTGGDGFFADPEYCTRYYRCSHGTDETFECPRGTAWNDESKSCAWVDQVNCDQKKLGYSTSTPNTTTTRKKSDTESVLSDTNAGSTNGKDNSGNSLAIECQPTGIYSISDPTECNSYYQCDKGTRTKLSCPERKLFDTEKRECNDHERVTCGARAINLSDKNQCVNKRDGIHPDPERDCHFYYQCLAQNKMREARCPGDQKFSSYTGRCGPASAAPIPCGSFIPGSAAAKNHWNSGTFIPIFLTMVLAVKLNFQ</sequence>
<dbReference type="EMBL" id="CAJNXB010000571">
    <property type="protein sequence ID" value="CAF3068773.1"/>
    <property type="molecule type" value="Genomic_DNA"/>
</dbReference>
<evidence type="ECO:0000259" key="7">
    <source>
        <dbReference type="PROSITE" id="PS50940"/>
    </source>
</evidence>
<dbReference type="EMBL" id="CAJOBP010028665">
    <property type="protein sequence ID" value="CAF4637884.1"/>
    <property type="molecule type" value="Genomic_DNA"/>
</dbReference>
<dbReference type="PANTHER" id="PTHR23301:SF0">
    <property type="entry name" value="CHITIN-BINDING TYPE-2 DOMAIN-CONTAINING PROTEIN-RELATED"/>
    <property type="match status" value="1"/>
</dbReference>
<evidence type="ECO:0000313" key="9">
    <source>
        <dbReference type="EMBL" id="CAF3400088.1"/>
    </source>
</evidence>
<accession>A0A821EL41</accession>
<evidence type="ECO:0000313" key="8">
    <source>
        <dbReference type="EMBL" id="CAF3068773.1"/>
    </source>
</evidence>
<keyword evidence="3" id="KW-0677">Repeat</keyword>
<comment type="caution">
    <text evidence="11">The sequence shown here is derived from an EMBL/GenBank/DDBJ whole genome shotgun (WGS) entry which is preliminary data.</text>
</comment>
<keyword evidence="12" id="KW-1185">Reference proteome</keyword>
<evidence type="ECO:0000256" key="1">
    <source>
        <dbReference type="ARBA" id="ARBA00022669"/>
    </source>
</evidence>
<dbReference type="AlphaFoldDB" id="A0A821EL41"/>
<evidence type="ECO:0000256" key="5">
    <source>
        <dbReference type="ARBA" id="ARBA00023180"/>
    </source>
</evidence>
<feature type="domain" description="Chitin-binding type-2" evidence="7">
    <location>
        <begin position="180"/>
        <end position="240"/>
    </location>
</feature>
<dbReference type="InterPro" id="IPR002557">
    <property type="entry name" value="Chitin-bd_dom"/>
</dbReference>
<protein>
    <recommendedName>
        <fullName evidence="7">Chitin-binding type-2 domain-containing protein</fullName>
    </recommendedName>
</protein>
<keyword evidence="2" id="KW-0732">Signal</keyword>
<feature type="compositionally biased region" description="Polar residues" evidence="6">
    <location>
        <begin position="96"/>
        <end position="109"/>
    </location>
</feature>
<dbReference type="Proteomes" id="UP000663833">
    <property type="component" value="Unassembled WGS sequence"/>
</dbReference>
<dbReference type="SMART" id="SM00494">
    <property type="entry name" value="ChtBD2"/>
    <property type="match status" value="3"/>
</dbReference>
<dbReference type="PROSITE" id="PS50940">
    <property type="entry name" value="CHIT_BIND_II"/>
    <property type="match status" value="3"/>
</dbReference>
<dbReference type="InterPro" id="IPR051940">
    <property type="entry name" value="Chitin_bind-dev_reg"/>
</dbReference>